<keyword evidence="7" id="KW-1185">Reference proteome</keyword>
<proteinExistence type="predicted"/>
<name>A0ABV9F752_9BACL</name>
<dbReference type="SUPFAM" id="SSF46689">
    <property type="entry name" value="Homeodomain-like"/>
    <property type="match status" value="1"/>
</dbReference>
<feature type="transmembrane region" description="Helical" evidence="4">
    <location>
        <begin position="12"/>
        <end position="36"/>
    </location>
</feature>
<keyword evidence="3" id="KW-0804">Transcription</keyword>
<keyword evidence="4" id="KW-1133">Transmembrane helix</keyword>
<comment type="caution">
    <text evidence="6">The sequence shown here is derived from an EMBL/GenBank/DDBJ whole genome shotgun (WGS) entry which is preliminary data.</text>
</comment>
<keyword evidence="4" id="KW-0812">Transmembrane</keyword>
<dbReference type="InterPro" id="IPR020449">
    <property type="entry name" value="Tscrpt_reg_AraC-type_HTH"/>
</dbReference>
<dbReference type="InterPro" id="IPR009057">
    <property type="entry name" value="Homeodomain-like_sf"/>
</dbReference>
<dbReference type="SMART" id="SM00342">
    <property type="entry name" value="HTH_ARAC"/>
    <property type="match status" value="1"/>
</dbReference>
<evidence type="ECO:0000313" key="6">
    <source>
        <dbReference type="EMBL" id="MFC4596677.1"/>
    </source>
</evidence>
<dbReference type="PRINTS" id="PR00032">
    <property type="entry name" value="HTHARAC"/>
</dbReference>
<dbReference type="Proteomes" id="UP001596028">
    <property type="component" value="Unassembled WGS sequence"/>
</dbReference>
<dbReference type="RefSeq" id="WP_378091053.1">
    <property type="nucleotide sequence ID" value="NZ_JBHSEP010000001.1"/>
</dbReference>
<reference evidence="7" key="1">
    <citation type="journal article" date="2019" name="Int. J. Syst. Evol. Microbiol.">
        <title>The Global Catalogue of Microorganisms (GCM) 10K type strain sequencing project: providing services to taxonomists for standard genome sequencing and annotation.</title>
        <authorList>
            <consortium name="The Broad Institute Genomics Platform"/>
            <consortium name="The Broad Institute Genome Sequencing Center for Infectious Disease"/>
            <person name="Wu L."/>
            <person name="Ma J."/>
        </authorList>
    </citation>
    <scope>NUCLEOTIDE SEQUENCE [LARGE SCALE GENOMIC DNA]</scope>
    <source>
        <strain evidence="7">CCUG 49571</strain>
    </source>
</reference>
<protein>
    <submittedName>
        <fullName evidence="6">AraC family transcriptional regulator</fullName>
    </submittedName>
</protein>
<evidence type="ECO:0000313" key="7">
    <source>
        <dbReference type="Proteomes" id="UP001596028"/>
    </source>
</evidence>
<organism evidence="6 7">
    <name type="scientific">Cohnella hongkongensis</name>
    <dbReference type="NCBI Taxonomy" id="178337"/>
    <lineage>
        <taxon>Bacteria</taxon>
        <taxon>Bacillati</taxon>
        <taxon>Bacillota</taxon>
        <taxon>Bacilli</taxon>
        <taxon>Bacillales</taxon>
        <taxon>Paenibacillaceae</taxon>
        <taxon>Cohnella</taxon>
    </lineage>
</organism>
<keyword evidence="1" id="KW-0805">Transcription regulation</keyword>
<evidence type="ECO:0000256" key="1">
    <source>
        <dbReference type="ARBA" id="ARBA00023015"/>
    </source>
</evidence>
<dbReference type="EMBL" id="JBHSEP010000001">
    <property type="protein sequence ID" value="MFC4596677.1"/>
    <property type="molecule type" value="Genomic_DNA"/>
</dbReference>
<evidence type="ECO:0000259" key="5">
    <source>
        <dbReference type="PROSITE" id="PS01124"/>
    </source>
</evidence>
<evidence type="ECO:0000256" key="2">
    <source>
        <dbReference type="ARBA" id="ARBA00023125"/>
    </source>
</evidence>
<gene>
    <name evidence="6" type="ORF">ACFO3S_00370</name>
</gene>
<dbReference type="PROSITE" id="PS00041">
    <property type="entry name" value="HTH_ARAC_FAMILY_1"/>
    <property type="match status" value="1"/>
</dbReference>
<keyword evidence="2" id="KW-0238">DNA-binding</keyword>
<dbReference type="Pfam" id="PF12833">
    <property type="entry name" value="HTH_18"/>
    <property type="match status" value="1"/>
</dbReference>
<keyword evidence="4" id="KW-0472">Membrane</keyword>
<dbReference type="InterPro" id="IPR018060">
    <property type="entry name" value="HTH_AraC"/>
</dbReference>
<feature type="domain" description="HTH araC/xylS-type" evidence="5">
    <location>
        <begin position="640"/>
        <end position="739"/>
    </location>
</feature>
<evidence type="ECO:0000256" key="4">
    <source>
        <dbReference type="SAM" id="Phobius"/>
    </source>
</evidence>
<dbReference type="InterPro" id="IPR018062">
    <property type="entry name" value="HTH_AraC-typ_CS"/>
</dbReference>
<accession>A0ABV9F752</accession>
<dbReference type="PANTHER" id="PTHR43280">
    <property type="entry name" value="ARAC-FAMILY TRANSCRIPTIONAL REGULATOR"/>
    <property type="match status" value="1"/>
</dbReference>
<dbReference type="Gene3D" id="1.10.10.60">
    <property type="entry name" value="Homeodomain-like"/>
    <property type="match status" value="2"/>
</dbReference>
<dbReference type="PROSITE" id="PS01124">
    <property type="entry name" value="HTH_ARAC_FAMILY_2"/>
    <property type="match status" value="1"/>
</dbReference>
<dbReference type="PANTHER" id="PTHR43280:SF28">
    <property type="entry name" value="HTH-TYPE TRANSCRIPTIONAL ACTIVATOR RHAS"/>
    <property type="match status" value="1"/>
</dbReference>
<sequence>MNLKKMSRNRQLYTRILIGITLCIVAALLIASYVYYYAFARILQKETFQSDLNHLRQTSQTVARTSDNALTVSSQIYRNSTIAKLLYYTEPNAFDIQGAMLDLDGYLATMPFIQSIYVYNPAAGYYIVSREGNQRGLTPESSVEESGINDILENYRNFKPFTPIPRTFRYDGSEQPPRGAFTYLLYDALGFDRQINSAIIVNVSAEWVNYELGMNNFEGVGKNYFVDDQDNILSVSELTEVQWSQEERLLIKEAIRHPRSGYTIADVEGVKSLITHTSPDKYGWQYVRITPYEAITAPVKQVRAATLQLATVILGVGLLLSWLLSRFLYVPIHKIENRVEALESERRNTSYTIRQNMLRKLIQMKDFNPDYQSDKLKSLNISFDFTKPYMLAYIRIDRFKQLKDLGHNDLLTYKFAIMNIASEICSKFARVEAVDLEEESLLLMMNAMNEELSDSGLQRMFSEVRQACKEYLSLSITVAYSPYDSDPRQLHHLFKQVHSASRHRFFQGRNTIIAASGLKLSDSTAYTFPIGKERSMIDALVGGKTDEAKALFEEIMRETAQYPPVVWHMAAKHLTVSVTNRIAEIEKNGSLQLGLNPDDLPDIAEYETLDEWTERYYALFDRLKLKLAEKRSHKQEDLIRRIAEVIDSRYADPNLSLNLIAEELKMSPYHISRVYRQQTLNNIVDRINQVRMDKAKELLIRSEHSIAAIAERTGYTNSSYFHRIFKKSNGVTPSEFRKAAR</sequence>
<evidence type="ECO:0000256" key="3">
    <source>
        <dbReference type="ARBA" id="ARBA00023163"/>
    </source>
</evidence>